<dbReference type="eggNOG" id="COG4380">
    <property type="taxonomic scope" value="Bacteria"/>
</dbReference>
<dbReference type="Pfam" id="PF05643">
    <property type="entry name" value="GNA1162-like"/>
    <property type="match status" value="1"/>
</dbReference>
<name>A0A0A2EPX5_PORCN</name>
<dbReference type="EMBL" id="JQJD01000033">
    <property type="protein sequence ID" value="KGN80968.1"/>
    <property type="molecule type" value="Genomic_DNA"/>
</dbReference>
<dbReference type="RefSeq" id="WP_036851488.1">
    <property type="nucleotide sequence ID" value="NZ_JQJD01000033.1"/>
</dbReference>
<protein>
    <recommendedName>
        <fullName evidence="3">Lipoprotein</fullName>
    </recommendedName>
</protein>
<dbReference type="Gene3D" id="3.40.50.10610">
    <property type="entry name" value="ABC-type transport auxiliary lipoprotein component"/>
    <property type="match status" value="1"/>
</dbReference>
<dbReference type="Proteomes" id="UP000030125">
    <property type="component" value="Unassembled WGS sequence"/>
</dbReference>
<evidence type="ECO:0008006" key="3">
    <source>
        <dbReference type="Google" id="ProtNLM"/>
    </source>
</evidence>
<evidence type="ECO:0000313" key="2">
    <source>
        <dbReference type="Proteomes" id="UP000030125"/>
    </source>
</evidence>
<organism evidence="1 2">
    <name type="scientific">Porphyromonas cangingivalis</name>
    <dbReference type="NCBI Taxonomy" id="36874"/>
    <lineage>
        <taxon>Bacteria</taxon>
        <taxon>Pseudomonadati</taxon>
        <taxon>Bacteroidota</taxon>
        <taxon>Bacteroidia</taxon>
        <taxon>Bacteroidales</taxon>
        <taxon>Porphyromonadaceae</taxon>
        <taxon>Porphyromonas</taxon>
    </lineage>
</organism>
<dbReference type="InterPro" id="IPR008517">
    <property type="entry name" value="GNA1162-like"/>
</dbReference>
<keyword evidence="2" id="KW-1185">Reference proteome</keyword>
<dbReference type="AlphaFoldDB" id="A0A0A2EPX5"/>
<proteinExistence type="predicted"/>
<evidence type="ECO:0000313" key="1">
    <source>
        <dbReference type="EMBL" id="KGN80968.1"/>
    </source>
</evidence>
<gene>
    <name evidence="1" type="ORF">HQ35_04890</name>
</gene>
<sequence length="212" mass="23950">MKRPLQFVLTLSLLLLSVGCTPKFSRRHIPSMGYETIKAEKTRTVLILPPIGKMLDNKAKAFISSVVSTTLAEKGYYVLSPPSAERIMEGFDKADPEWYVENSTRRLHPQYGADAVVLIRVNSWNVNIFGGTRNFDVSCLIKSVHSDKILFENRIYREIGSPRSYDQDFTSMAITDILFYLLVGPRDVGREGISQLLAPFPDGPYAPRYNLL</sequence>
<comment type="caution">
    <text evidence="1">The sequence shown here is derived from an EMBL/GenBank/DDBJ whole genome shotgun (WGS) entry which is preliminary data.</text>
</comment>
<reference evidence="1 2" key="1">
    <citation type="submission" date="2014-08" db="EMBL/GenBank/DDBJ databases">
        <title>Porphyromonas cangingivalis strain:COT-109_OH1386 Genome sequencing.</title>
        <authorList>
            <person name="Wallis C."/>
            <person name="Deusch O."/>
            <person name="O'Flynn C."/>
            <person name="Davis I."/>
            <person name="Jospin G."/>
            <person name="Darling A.E."/>
            <person name="Coil D.A."/>
            <person name="Alexiev A."/>
            <person name="Horsfall A."/>
            <person name="Kirkwood N."/>
            <person name="Harris S."/>
            <person name="Eisen J.A."/>
        </authorList>
    </citation>
    <scope>NUCLEOTIDE SEQUENCE [LARGE SCALE GENOMIC DNA]</scope>
    <source>
        <strain evidence="2">COT-109 OH1386</strain>
    </source>
</reference>
<dbReference type="PROSITE" id="PS51257">
    <property type="entry name" value="PROKAR_LIPOPROTEIN"/>
    <property type="match status" value="1"/>
</dbReference>
<dbReference type="STRING" id="36874.HQ34_03845"/>
<accession>A0A0A2EPX5</accession>